<dbReference type="AlphaFoldDB" id="A0A3E1KCB4"/>
<gene>
    <name evidence="1" type="ORF">DZC52_03705</name>
</gene>
<accession>A0A3E1KCB4</accession>
<dbReference type="RefSeq" id="WP_116649776.1">
    <property type="nucleotide sequence ID" value="NZ_QUZK01000016.1"/>
</dbReference>
<dbReference type="SUPFAM" id="SSF53756">
    <property type="entry name" value="UDP-Glycosyltransferase/glycogen phosphorylase"/>
    <property type="match status" value="1"/>
</dbReference>
<comment type="caution">
    <text evidence="1">The sequence shown here is derived from an EMBL/GenBank/DDBJ whole genome shotgun (WGS) entry which is preliminary data.</text>
</comment>
<dbReference type="Gene3D" id="3.40.50.2000">
    <property type="entry name" value="Glycogen Phosphorylase B"/>
    <property type="match status" value="1"/>
</dbReference>
<sequence length="358" mass="37781">MKIPDPNEKSVDILLLPVSGPVGYGEFARCKMIAQASRERWPELSVKLAVSRAARFVDDVALDIAPLAASPTKDLEGVAALLADFRPRLVIFDNGGRASQLRLARAFGSTTAYISSRPRSRRRAFSVRRMRNLDEAWLVGDPISQSRTVTLRERLASRIFPATRHHFMGPVFPTPQAAPNPAAERVGGEYALFVPGGGATGGSDVGALYLNAAEHYVRATGQEAVVICGPGIDVPQRERAVPVIPFLPPQAFANALAGCTLAVTGGGAVVSQALAMDKPVVAAPLGGSDQGARVRNLAAAGVLLAAGAQADELAQQAIRLRRDADLAAACAKARRALQLEPGLPRVLDRIAELLGLPS</sequence>
<evidence type="ECO:0000313" key="1">
    <source>
        <dbReference type="EMBL" id="RFF31764.1"/>
    </source>
</evidence>
<protein>
    <recommendedName>
        <fullName evidence="3">Glycosyl transferase family 28 C-terminal domain-containing protein</fullName>
    </recommendedName>
</protein>
<evidence type="ECO:0008006" key="3">
    <source>
        <dbReference type="Google" id="ProtNLM"/>
    </source>
</evidence>
<reference evidence="1 2" key="1">
    <citation type="submission" date="2018-08" db="EMBL/GenBank/DDBJ databases">
        <title>Wenzhouxiangella salilacus sp. nov., a novel bacterium isolated from a saline lake in Xinjiang Province, China.</title>
        <authorList>
            <person name="Han S."/>
        </authorList>
    </citation>
    <scope>NUCLEOTIDE SEQUENCE [LARGE SCALE GENOMIC DNA]</scope>
    <source>
        <strain evidence="1 2">XDB06</strain>
    </source>
</reference>
<dbReference type="Proteomes" id="UP000260351">
    <property type="component" value="Unassembled WGS sequence"/>
</dbReference>
<keyword evidence="2" id="KW-1185">Reference proteome</keyword>
<proteinExistence type="predicted"/>
<name>A0A3E1KCB4_9GAMM</name>
<dbReference type="EMBL" id="QUZK01000016">
    <property type="protein sequence ID" value="RFF31764.1"/>
    <property type="molecule type" value="Genomic_DNA"/>
</dbReference>
<organism evidence="1 2">
    <name type="scientific">Wenzhouxiangella sediminis</name>
    <dbReference type="NCBI Taxonomy" id="1792836"/>
    <lineage>
        <taxon>Bacteria</taxon>
        <taxon>Pseudomonadati</taxon>
        <taxon>Pseudomonadota</taxon>
        <taxon>Gammaproteobacteria</taxon>
        <taxon>Chromatiales</taxon>
        <taxon>Wenzhouxiangellaceae</taxon>
        <taxon>Wenzhouxiangella</taxon>
    </lineage>
</organism>
<dbReference type="OrthoDB" id="5755901at2"/>
<evidence type="ECO:0000313" key="2">
    <source>
        <dbReference type="Proteomes" id="UP000260351"/>
    </source>
</evidence>